<dbReference type="GO" id="GO:0005929">
    <property type="term" value="C:cilium"/>
    <property type="evidence" value="ECO:0007669"/>
    <property type="project" value="UniProtKB-SubCell"/>
</dbReference>
<dbReference type="InterPro" id="IPR029214">
    <property type="entry name" value="CFAP144"/>
</dbReference>
<keyword evidence="4" id="KW-0206">Cytoskeleton</keyword>
<comment type="similarity">
    <text evidence="6">Belongs to the CFAP144 family.</text>
</comment>
<evidence type="ECO:0000256" key="2">
    <source>
        <dbReference type="ARBA" id="ARBA00004245"/>
    </source>
</evidence>
<evidence type="ECO:0000256" key="5">
    <source>
        <dbReference type="ARBA" id="ARBA00023273"/>
    </source>
</evidence>
<keyword evidence="3" id="KW-0963">Cytoplasm</keyword>
<evidence type="ECO:0000256" key="4">
    <source>
        <dbReference type="ARBA" id="ARBA00023212"/>
    </source>
</evidence>
<sequence length="132" mass="15994">MGTRKEIILFQHAIKEAKYYKPYRSYRPDLITQPLTNKFYSKFEEIEDVGIDPLLLERLKMYRTFDSTQPGFWPVRESQRYGWHPFPMNENLRDELLNHHRLTTEWMKDSIVIQLEVQKRGKEIFTGVPFKL</sequence>
<evidence type="ECO:0000256" key="6">
    <source>
        <dbReference type="ARBA" id="ARBA00034777"/>
    </source>
</evidence>
<dbReference type="Proteomes" id="UP001558652">
    <property type="component" value="Unassembled WGS sequence"/>
</dbReference>
<dbReference type="GO" id="GO:0005856">
    <property type="term" value="C:cytoskeleton"/>
    <property type="evidence" value="ECO:0007669"/>
    <property type="project" value="UniProtKB-SubCell"/>
</dbReference>
<comment type="subcellular location">
    <subcellularLocation>
        <location evidence="1">Cell projection</location>
        <location evidence="1">Cilium</location>
    </subcellularLocation>
    <subcellularLocation>
        <location evidence="2">Cytoplasm</location>
        <location evidence="2">Cytoskeleton</location>
    </subcellularLocation>
</comment>
<dbReference type="AlphaFoldDB" id="A0ABD0YTN8"/>
<keyword evidence="8" id="KW-1185">Reference proteome</keyword>
<dbReference type="EMBL" id="JBFDAA010000002">
    <property type="protein sequence ID" value="KAL1139353.1"/>
    <property type="molecule type" value="Genomic_DNA"/>
</dbReference>
<organism evidence="7 8">
    <name type="scientific">Ranatra chinensis</name>
    <dbReference type="NCBI Taxonomy" id="642074"/>
    <lineage>
        <taxon>Eukaryota</taxon>
        <taxon>Metazoa</taxon>
        <taxon>Ecdysozoa</taxon>
        <taxon>Arthropoda</taxon>
        <taxon>Hexapoda</taxon>
        <taxon>Insecta</taxon>
        <taxon>Pterygota</taxon>
        <taxon>Neoptera</taxon>
        <taxon>Paraneoptera</taxon>
        <taxon>Hemiptera</taxon>
        <taxon>Heteroptera</taxon>
        <taxon>Panheteroptera</taxon>
        <taxon>Nepomorpha</taxon>
        <taxon>Nepidae</taxon>
        <taxon>Ranatrinae</taxon>
        <taxon>Ranatra</taxon>
    </lineage>
</organism>
<dbReference type="Pfam" id="PF14886">
    <property type="entry name" value="FAM183"/>
    <property type="match status" value="1"/>
</dbReference>
<keyword evidence="5" id="KW-0966">Cell projection</keyword>
<gene>
    <name evidence="7" type="ORF">AAG570_006337</name>
</gene>
<evidence type="ECO:0000313" key="7">
    <source>
        <dbReference type="EMBL" id="KAL1139353.1"/>
    </source>
</evidence>
<evidence type="ECO:0000256" key="1">
    <source>
        <dbReference type="ARBA" id="ARBA00004138"/>
    </source>
</evidence>
<proteinExistence type="inferred from homology"/>
<accession>A0ABD0YTN8</accession>
<name>A0ABD0YTN8_9HEMI</name>
<reference evidence="7 8" key="1">
    <citation type="submission" date="2024-07" db="EMBL/GenBank/DDBJ databases">
        <title>Chromosome-level genome assembly of the water stick insect Ranatra chinensis (Heteroptera: Nepidae).</title>
        <authorList>
            <person name="Liu X."/>
        </authorList>
    </citation>
    <scope>NUCLEOTIDE SEQUENCE [LARGE SCALE GENOMIC DNA]</scope>
    <source>
        <strain evidence="7">Cailab_2021Rc</strain>
        <tissue evidence="7">Muscle</tissue>
    </source>
</reference>
<comment type="caution">
    <text evidence="7">The sequence shown here is derived from an EMBL/GenBank/DDBJ whole genome shotgun (WGS) entry which is preliminary data.</text>
</comment>
<evidence type="ECO:0000256" key="3">
    <source>
        <dbReference type="ARBA" id="ARBA00022490"/>
    </source>
</evidence>
<evidence type="ECO:0000313" key="8">
    <source>
        <dbReference type="Proteomes" id="UP001558652"/>
    </source>
</evidence>
<protein>
    <submittedName>
        <fullName evidence="7">Uncharacterized protein</fullName>
    </submittedName>
</protein>